<feature type="compositionally biased region" description="Polar residues" evidence="1">
    <location>
        <begin position="161"/>
        <end position="176"/>
    </location>
</feature>
<dbReference type="PANTHER" id="PTHR38899">
    <property type="entry name" value="DOMAIN OOKINETE PROTEIN, PUTATIVE-RELATED"/>
    <property type="match status" value="1"/>
</dbReference>
<evidence type="ECO:0000313" key="3">
    <source>
        <dbReference type="Proteomes" id="UP000266841"/>
    </source>
</evidence>
<dbReference type="PANTHER" id="PTHR38899:SF2">
    <property type="entry name" value="FCP1 HOMOLOGY DOMAIN-CONTAINING PROTEIN"/>
    <property type="match status" value="1"/>
</dbReference>
<dbReference type="OrthoDB" id="166018at2759"/>
<protein>
    <submittedName>
        <fullName evidence="2">Uncharacterized protein</fullName>
    </submittedName>
</protein>
<name>K0SN83_THAOC</name>
<evidence type="ECO:0000313" key="2">
    <source>
        <dbReference type="EMBL" id="EJK62416.1"/>
    </source>
</evidence>
<organism evidence="2 3">
    <name type="scientific">Thalassiosira oceanica</name>
    <name type="common">Marine diatom</name>
    <dbReference type="NCBI Taxonomy" id="159749"/>
    <lineage>
        <taxon>Eukaryota</taxon>
        <taxon>Sar</taxon>
        <taxon>Stramenopiles</taxon>
        <taxon>Ochrophyta</taxon>
        <taxon>Bacillariophyta</taxon>
        <taxon>Coscinodiscophyceae</taxon>
        <taxon>Thalassiosirophycidae</taxon>
        <taxon>Thalassiosirales</taxon>
        <taxon>Thalassiosiraceae</taxon>
        <taxon>Thalassiosira</taxon>
    </lineage>
</organism>
<dbReference type="eggNOG" id="ENOG502S5YV">
    <property type="taxonomic scope" value="Eukaryota"/>
</dbReference>
<dbReference type="OMA" id="TRYEKFY"/>
<comment type="caution">
    <text evidence="2">The sequence shown here is derived from an EMBL/GenBank/DDBJ whole genome shotgun (WGS) entry which is preliminary data.</text>
</comment>
<dbReference type="Proteomes" id="UP000266841">
    <property type="component" value="Unassembled WGS sequence"/>
</dbReference>
<evidence type="ECO:0000256" key="1">
    <source>
        <dbReference type="SAM" id="MobiDB-lite"/>
    </source>
</evidence>
<reference evidence="2 3" key="1">
    <citation type="journal article" date="2012" name="Genome Biol.">
        <title>Genome and low-iron response of an oceanic diatom adapted to chronic iron limitation.</title>
        <authorList>
            <person name="Lommer M."/>
            <person name="Specht M."/>
            <person name="Roy A.S."/>
            <person name="Kraemer L."/>
            <person name="Andreson R."/>
            <person name="Gutowska M.A."/>
            <person name="Wolf J."/>
            <person name="Bergner S.V."/>
            <person name="Schilhabel M.B."/>
            <person name="Klostermeier U.C."/>
            <person name="Beiko R.G."/>
            <person name="Rosenstiel P."/>
            <person name="Hippler M."/>
            <person name="Laroche J."/>
        </authorList>
    </citation>
    <scope>NUCLEOTIDE SEQUENCE [LARGE SCALE GENOMIC DNA]</scope>
    <source>
        <strain evidence="2 3">CCMP1005</strain>
    </source>
</reference>
<dbReference type="AlphaFoldDB" id="K0SN83"/>
<keyword evidence="3" id="KW-1185">Reference proteome</keyword>
<feature type="region of interest" description="Disordered" evidence="1">
    <location>
        <begin position="158"/>
        <end position="204"/>
    </location>
</feature>
<proteinExistence type="predicted"/>
<sequence>MASSTAPGDAMIIFDWDDTILPSSYVDREEVDNIRDMPQEQQNLFREIETCADKCLETAAKYGEVVIITNSDEGWVNYSAERYLPNLIPVLKNYRIISARTRYEKFYPNQPLCWKAAAFAHEVNEHFRSLEEAHHMLNRECAVAKTGLRYDTVPDMEAASTDDSSLEDTSISSTEVDSPGAWSSEHISTTPVKPAHQQPPTTVTATPAVRREIISFGDSIEERTAVKIVSDQLDALPKSVKFLGNPSPLQIIGQLTMLTHHMSFVCQNVDNLDLEISLKQAEKCAQGYLVRNEVNTVEQVKPTIFQRILRASSSASAQFDSRCGEAEMEP</sequence>
<dbReference type="EMBL" id="AGNL01018897">
    <property type="protein sequence ID" value="EJK62416.1"/>
    <property type="molecule type" value="Genomic_DNA"/>
</dbReference>
<feature type="compositionally biased region" description="Low complexity" evidence="1">
    <location>
        <begin position="194"/>
        <end position="204"/>
    </location>
</feature>
<gene>
    <name evidence="2" type="ORF">THAOC_16973</name>
</gene>
<accession>K0SN83</accession>